<evidence type="ECO:0000313" key="3">
    <source>
        <dbReference type="EMBL" id="QNN47726.1"/>
    </source>
</evidence>
<dbReference type="RefSeq" id="WP_187571470.1">
    <property type="nucleotide sequence ID" value="NZ_CP060711.1"/>
</dbReference>
<feature type="signal peptide" evidence="1">
    <location>
        <begin position="1"/>
        <end position="22"/>
    </location>
</feature>
<keyword evidence="4" id="KW-1185">Reference proteome</keyword>
<sequence>MNRRIAFSLPLVAALLAGCAHAPTGSAATIAVAPAIAVELKQPLPGLYTAGQPAATDWKAIRARGVRTVVNLRPPGELKERDEAAEVRAAGLRYVEIPVAGADGITAANARALHDALSPSHGGVLVHCASGNRAGALLALEQADFDGVPKEAALELGRKAGMTSTEARLRQALGIGD</sequence>
<evidence type="ECO:0000256" key="1">
    <source>
        <dbReference type="SAM" id="SignalP"/>
    </source>
</evidence>
<dbReference type="KEGG" id="tbv:H9L17_06230"/>
<dbReference type="CDD" id="cd14503">
    <property type="entry name" value="PTP-bact"/>
    <property type="match status" value="1"/>
</dbReference>
<name>A0A7G9QWK1_9GAMM</name>
<gene>
    <name evidence="3" type="ORF">H9L17_06230</name>
</gene>
<accession>A0A7G9QWK1</accession>
<protein>
    <submittedName>
        <fullName evidence="3">Protein tyrosine phosphatase family protein</fullName>
    </submittedName>
</protein>
<evidence type="ECO:0000259" key="2">
    <source>
        <dbReference type="Pfam" id="PF04273"/>
    </source>
</evidence>
<dbReference type="Pfam" id="PF04273">
    <property type="entry name" value="BLH_phosphatase"/>
    <property type="match status" value="1"/>
</dbReference>
<dbReference type="AlphaFoldDB" id="A0A7G9QWK1"/>
<dbReference type="Proteomes" id="UP000515977">
    <property type="component" value="Chromosome"/>
</dbReference>
<feature type="chain" id="PRO_5028892579" evidence="1">
    <location>
        <begin position="23"/>
        <end position="177"/>
    </location>
</feature>
<evidence type="ECO:0000313" key="4">
    <source>
        <dbReference type="Proteomes" id="UP000515977"/>
    </source>
</evidence>
<dbReference type="SUPFAM" id="SSF52799">
    <property type="entry name" value="(Phosphotyrosine protein) phosphatases II"/>
    <property type="match status" value="1"/>
</dbReference>
<organism evidence="3 4">
    <name type="scientific">Thermomonas brevis</name>
    <dbReference type="NCBI Taxonomy" id="215691"/>
    <lineage>
        <taxon>Bacteria</taxon>
        <taxon>Pseudomonadati</taxon>
        <taxon>Pseudomonadota</taxon>
        <taxon>Gammaproteobacteria</taxon>
        <taxon>Lysobacterales</taxon>
        <taxon>Lysobacteraceae</taxon>
        <taxon>Thermomonas</taxon>
    </lineage>
</organism>
<dbReference type="InterPro" id="IPR005939">
    <property type="entry name" value="BLH_phosphatase-like"/>
</dbReference>
<reference evidence="3 4" key="1">
    <citation type="submission" date="2020-08" db="EMBL/GenBank/DDBJ databases">
        <title>Genome sequence of Thermomonas brevis KACC 16975T.</title>
        <authorList>
            <person name="Hyun D.-W."/>
            <person name="Bae J.-W."/>
        </authorList>
    </citation>
    <scope>NUCLEOTIDE SEQUENCE [LARGE SCALE GENOMIC DNA]</scope>
    <source>
        <strain evidence="3 4">KACC 16975</strain>
    </source>
</reference>
<feature type="domain" description="Beta-lactamase hydrolase-like protein phosphatase-like" evidence="2">
    <location>
        <begin position="49"/>
        <end position="143"/>
    </location>
</feature>
<proteinExistence type="predicted"/>
<dbReference type="GO" id="GO:0016787">
    <property type="term" value="F:hydrolase activity"/>
    <property type="evidence" value="ECO:0007669"/>
    <property type="project" value="InterPro"/>
</dbReference>
<dbReference type="EMBL" id="CP060711">
    <property type="protein sequence ID" value="QNN47726.1"/>
    <property type="molecule type" value="Genomic_DNA"/>
</dbReference>
<dbReference type="Gene3D" id="3.90.190.10">
    <property type="entry name" value="Protein tyrosine phosphatase superfamily"/>
    <property type="match status" value="1"/>
</dbReference>
<dbReference type="InterPro" id="IPR029021">
    <property type="entry name" value="Prot-tyrosine_phosphatase-like"/>
</dbReference>
<dbReference type="PROSITE" id="PS51257">
    <property type="entry name" value="PROKAR_LIPOPROTEIN"/>
    <property type="match status" value="1"/>
</dbReference>
<keyword evidence="1" id="KW-0732">Signal</keyword>